<dbReference type="AlphaFoldDB" id="A0AAE0FGK0"/>
<dbReference type="InterPro" id="IPR018247">
    <property type="entry name" value="EF_Hand_1_Ca_BS"/>
</dbReference>
<evidence type="ECO:0000313" key="7">
    <source>
        <dbReference type="Proteomes" id="UP001190700"/>
    </source>
</evidence>
<feature type="compositionally biased region" description="Polar residues" evidence="5">
    <location>
        <begin position="1"/>
        <end position="11"/>
    </location>
</feature>
<dbReference type="PROSITE" id="PS00018">
    <property type="entry name" value="EF_HAND_1"/>
    <property type="match status" value="1"/>
</dbReference>
<sequence>MSGESNVPSNAPTSSPPEPRLRRPSVLKIATPPLELQPLSPSACESPSTPIEPRAWSPSTSQKPREALTPGAIRESATRSIAKPPGFHIRQQLLLSKRKKAGVVSDFDGDDEDEDLERFIATDPSSTAKSTMLRSSNVTMDVIYYMATSDMETVRAKFDERCLGTNKLGVNLEEFIEIMEDGMPQDLRNSLDMLSCLCELFVEIDINGNQVLEWEEFTSFIIDTAMVHREINTGNRDIKKYRHVETPLAMRTSVRDRKSVDKVRGATSLQNTPISDEVVYLPTPIDKIAMITCGLRDLRLYELASNKLFRELKGHEGALLTVCEIAATEDVSVLPVGGVLSSGAEQTVRIWEARTWTCRARLHPSLFSSPSELSPASPRHLPCVHHGAKQGAQTPHVGELKCGAGTHTAREMSVWDGHIKMDTPIISLLQDKLSQHIYCGSSDGEILVFSVKSFLEPSSGTPVMCLKGHSDAVMALHPLPRLRAVISASLDHKVILWDVHSGASRKVLVGHRKGVMAVTYMDELRYVITSGYEHEVFIWNPFVGQCIYKIRGHRHSVVDIQLVPGTPQLITADHNRTLKIWDMSTFHCHQSLNTDEFTTSGEFQPVTSIAYIPTQGRIFLAERLIHVFEYDRSDVLDTTDDSAIVR</sequence>
<evidence type="ECO:0000256" key="5">
    <source>
        <dbReference type="SAM" id="MobiDB-lite"/>
    </source>
</evidence>
<dbReference type="PANTHER" id="PTHR44324">
    <property type="entry name" value="WD40 REPEAT DOMAIN 95"/>
    <property type="match status" value="1"/>
</dbReference>
<keyword evidence="3" id="KW-0106">Calcium</keyword>
<keyword evidence="1 4" id="KW-0853">WD repeat</keyword>
<evidence type="ECO:0000313" key="6">
    <source>
        <dbReference type="EMBL" id="KAK3259462.1"/>
    </source>
</evidence>
<keyword evidence="2" id="KW-0677">Repeat</keyword>
<dbReference type="EMBL" id="LGRX02018720">
    <property type="protein sequence ID" value="KAK3259462.1"/>
    <property type="molecule type" value="Genomic_DNA"/>
</dbReference>
<dbReference type="PANTHER" id="PTHR44324:SF4">
    <property type="entry name" value="WD40 REPEAT DOMAIN 95"/>
    <property type="match status" value="1"/>
</dbReference>
<reference evidence="6 7" key="1">
    <citation type="journal article" date="2015" name="Genome Biol. Evol.">
        <title>Comparative Genomics of a Bacterivorous Green Alga Reveals Evolutionary Causalities and Consequences of Phago-Mixotrophic Mode of Nutrition.</title>
        <authorList>
            <person name="Burns J.A."/>
            <person name="Paasch A."/>
            <person name="Narechania A."/>
            <person name="Kim E."/>
        </authorList>
    </citation>
    <scope>NUCLEOTIDE SEQUENCE [LARGE SCALE GENOMIC DNA]</scope>
    <source>
        <strain evidence="6 7">PLY_AMNH</strain>
    </source>
</reference>
<name>A0AAE0FGK0_9CHLO</name>
<evidence type="ECO:0000256" key="3">
    <source>
        <dbReference type="ARBA" id="ARBA00022837"/>
    </source>
</evidence>
<feature type="region of interest" description="Disordered" evidence="5">
    <location>
        <begin position="1"/>
        <end position="71"/>
    </location>
</feature>
<dbReference type="InterPro" id="IPR019775">
    <property type="entry name" value="WD40_repeat_CS"/>
</dbReference>
<dbReference type="SMART" id="SM00320">
    <property type="entry name" value="WD40"/>
    <property type="match status" value="5"/>
</dbReference>
<evidence type="ECO:0000256" key="2">
    <source>
        <dbReference type="ARBA" id="ARBA00022737"/>
    </source>
</evidence>
<keyword evidence="7" id="KW-1185">Reference proteome</keyword>
<dbReference type="InterPro" id="IPR015943">
    <property type="entry name" value="WD40/YVTN_repeat-like_dom_sf"/>
</dbReference>
<feature type="compositionally biased region" description="Polar residues" evidence="5">
    <location>
        <begin position="39"/>
        <end position="49"/>
    </location>
</feature>
<dbReference type="Pfam" id="PF00400">
    <property type="entry name" value="WD40"/>
    <property type="match status" value="3"/>
</dbReference>
<feature type="repeat" description="WD" evidence="4">
    <location>
        <begin position="466"/>
        <end position="507"/>
    </location>
</feature>
<dbReference type="InterPro" id="IPR051242">
    <property type="entry name" value="WD-EF-hand_domain"/>
</dbReference>
<dbReference type="PROSITE" id="PS00678">
    <property type="entry name" value="WD_REPEATS_1"/>
    <property type="match status" value="2"/>
</dbReference>
<accession>A0AAE0FGK0</accession>
<comment type="caution">
    <text evidence="6">The sequence shown here is derived from an EMBL/GenBank/DDBJ whole genome shotgun (WGS) entry which is preliminary data.</text>
</comment>
<feature type="non-terminal residue" evidence="6">
    <location>
        <position position="646"/>
    </location>
</feature>
<dbReference type="SUPFAM" id="SSF47473">
    <property type="entry name" value="EF-hand"/>
    <property type="match status" value="1"/>
</dbReference>
<evidence type="ECO:0000256" key="4">
    <source>
        <dbReference type="PROSITE-ProRule" id="PRU00221"/>
    </source>
</evidence>
<dbReference type="Gene3D" id="2.130.10.10">
    <property type="entry name" value="YVTN repeat-like/Quinoprotein amine dehydrogenase"/>
    <property type="match status" value="2"/>
</dbReference>
<dbReference type="SUPFAM" id="SSF50978">
    <property type="entry name" value="WD40 repeat-like"/>
    <property type="match status" value="1"/>
</dbReference>
<dbReference type="InterPro" id="IPR011992">
    <property type="entry name" value="EF-hand-dom_pair"/>
</dbReference>
<dbReference type="InterPro" id="IPR036322">
    <property type="entry name" value="WD40_repeat_dom_sf"/>
</dbReference>
<feature type="repeat" description="WD" evidence="4">
    <location>
        <begin position="508"/>
        <end position="540"/>
    </location>
</feature>
<feature type="repeat" description="WD" evidence="4">
    <location>
        <begin position="550"/>
        <end position="585"/>
    </location>
</feature>
<dbReference type="InterPro" id="IPR001680">
    <property type="entry name" value="WD40_rpt"/>
</dbReference>
<dbReference type="Proteomes" id="UP001190700">
    <property type="component" value="Unassembled WGS sequence"/>
</dbReference>
<organism evidence="6 7">
    <name type="scientific">Cymbomonas tetramitiformis</name>
    <dbReference type="NCBI Taxonomy" id="36881"/>
    <lineage>
        <taxon>Eukaryota</taxon>
        <taxon>Viridiplantae</taxon>
        <taxon>Chlorophyta</taxon>
        <taxon>Pyramimonadophyceae</taxon>
        <taxon>Pyramimonadales</taxon>
        <taxon>Pyramimonadaceae</taxon>
        <taxon>Cymbomonas</taxon>
    </lineage>
</organism>
<dbReference type="PROSITE" id="PS50082">
    <property type="entry name" value="WD_REPEATS_2"/>
    <property type="match status" value="3"/>
</dbReference>
<gene>
    <name evidence="6" type="ORF">CYMTET_31540</name>
</gene>
<protein>
    <submittedName>
        <fullName evidence="6">Uncharacterized protein</fullName>
    </submittedName>
</protein>
<proteinExistence type="predicted"/>
<dbReference type="PROSITE" id="PS50294">
    <property type="entry name" value="WD_REPEATS_REGION"/>
    <property type="match status" value="2"/>
</dbReference>
<evidence type="ECO:0000256" key="1">
    <source>
        <dbReference type="ARBA" id="ARBA00022574"/>
    </source>
</evidence>